<dbReference type="AlphaFoldDB" id="A0A7U1E287"/>
<keyword evidence="1" id="KW-0614">Plasmid</keyword>
<name>A0A7U1E287_ECOLX</name>
<dbReference type="EMBL" id="MW390533">
    <property type="protein sequence ID" value="QQZ47442.1"/>
    <property type="molecule type" value="Genomic_DNA"/>
</dbReference>
<proteinExistence type="predicted"/>
<reference evidence="1" key="1">
    <citation type="journal article" date="2021" name="Sci. Rep.">
        <title>Antibiotic resistance plasmid composition and architecture in Escherichia coli isolates from meat.</title>
        <authorList>
            <person name="Darphorn T.S."/>
            <person name="Bel K."/>
            <person name="Koenders-van Sint Anneland B.B."/>
            <person name="Brul S."/>
            <person name="Ter Kuile B.H."/>
        </authorList>
    </citation>
    <scope>NUCLEOTIDE SEQUENCE</scope>
    <source>
        <strain evidence="1">ESBL3215</strain>
    </source>
</reference>
<accession>A0A7U1E287</accession>
<geneLocation type="plasmid" evidence="1">
    <name>pESBL3215-IncF</name>
</geneLocation>
<sequence length="51" mass="6311">MKKNKDRKNRWLFCFFLVSENDILFYLSFSRKMQTSISYKQTIIIKMLINQ</sequence>
<protein>
    <submittedName>
        <fullName evidence="1">Uncharacterized protein</fullName>
    </submittedName>
</protein>
<organism evidence="1">
    <name type="scientific">Escherichia coli</name>
    <dbReference type="NCBI Taxonomy" id="562"/>
    <lineage>
        <taxon>Bacteria</taxon>
        <taxon>Pseudomonadati</taxon>
        <taxon>Pseudomonadota</taxon>
        <taxon>Gammaproteobacteria</taxon>
        <taxon>Enterobacterales</taxon>
        <taxon>Enterobacteriaceae</taxon>
        <taxon>Escherichia</taxon>
    </lineage>
</organism>
<evidence type="ECO:0000313" key="1">
    <source>
        <dbReference type="EMBL" id="QQZ47442.1"/>
    </source>
</evidence>